<dbReference type="InterPro" id="IPR036291">
    <property type="entry name" value="NAD(P)-bd_dom_sf"/>
</dbReference>
<evidence type="ECO:0000256" key="1">
    <source>
        <dbReference type="ARBA" id="ARBA00006484"/>
    </source>
</evidence>
<dbReference type="Pfam" id="PF13561">
    <property type="entry name" value="adh_short_C2"/>
    <property type="match status" value="1"/>
</dbReference>
<keyword evidence="3" id="KW-1185">Reference proteome</keyword>
<protein>
    <submittedName>
        <fullName evidence="2">2-deoxy-D-gluconate 3-dehydrogenase</fullName>
    </submittedName>
</protein>
<proteinExistence type="inferred from homology"/>
<dbReference type="STRING" id="207340.APZ41_019605"/>
<dbReference type="PRINTS" id="PR00080">
    <property type="entry name" value="SDRFAMILY"/>
</dbReference>
<evidence type="ECO:0000313" key="3">
    <source>
        <dbReference type="Proteomes" id="UP000054844"/>
    </source>
</evidence>
<dbReference type="PROSITE" id="PS00061">
    <property type="entry name" value="ADH_SHORT"/>
    <property type="match status" value="1"/>
</dbReference>
<dbReference type="Proteomes" id="UP000054844">
    <property type="component" value="Unassembled WGS sequence"/>
</dbReference>
<dbReference type="SUPFAM" id="SSF51735">
    <property type="entry name" value="NAD(P)-binding Rossmann-fold domains"/>
    <property type="match status" value="1"/>
</dbReference>
<dbReference type="RefSeq" id="WP_058389364.1">
    <property type="nucleotide sequence ID" value="NZ_CP025061.1"/>
</dbReference>
<accession>A0A1S8D206</accession>
<dbReference type="PANTHER" id="PTHR42760">
    <property type="entry name" value="SHORT-CHAIN DEHYDROGENASES/REDUCTASES FAMILY MEMBER"/>
    <property type="match status" value="1"/>
</dbReference>
<dbReference type="PRINTS" id="PR00081">
    <property type="entry name" value="GDHRDH"/>
</dbReference>
<gene>
    <name evidence="2" type="ORF">APZ41_019605</name>
</gene>
<reference evidence="2" key="1">
    <citation type="submission" date="2016-12" db="EMBL/GenBank/DDBJ databases">
        <title>Draft genome sequence of Roseomonas mucosa strain AU37, isolated from a peripheral intravenous catheter.</title>
        <authorList>
            <person name="Choudhury M.A."/>
            <person name="Sidjabat H.E."/>
            <person name="Wailan A.M."/>
            <person name="Zhang L."/>
            <person name="Marsh N.M."/>
            <person name="Rickard C.M."/>
            <person name="Davies M."/>
            <person name="Mcmillan D.J."/>
        </authorList>
    </citation>
    <scope>NUCLEOTIDE SEQUENCE [LARGE SCALE GENOMIC DNA]</scope>
    <source>
        <strain evidence="2">AU37</strain>
    </source>
</reference>
<organism evidence="2 3">
    <name type="scientific">Roseomonas mucosa</name>
    <dbReference type="NCBI Taxonomy" id="207340"/>
    <lineage>
        <taxon>Bacteria</taxon>
        <taxon>Pseudomonadati</taxon>
        <taxon>Pseudomonadota</taxon>
        <taxon>Alphaproteobacteria</taxon>
        <taxon>Acetobacterales</taxon>
        <taxon>Roseomonadaceae</taxon>
        <taxon>Roseomonas</taxon>
    </lineage>
</organism>
<dbReference type="FunFam" id="3.40.50.720:FF:000084">
    <property type="entry name" value="Short-chain dehydrogenase reductase"/>
    <property type="match status" value="1"/>
</dbReference>
<dbReference type="OrthoDB" id="9796652at2"/>
<dbReference type="Gene3D" id="3.40.50.720">
    <property type="entry name" value="NAD(P)-binding Rossmann-like Domain"/>
    <property type="match status" value="1"/>
</dbReference>
<dbReference type="InterPro" id="IPR020904">
    <property type="entry name" value="Sc_DH/Rdtase_CS"/>
</dbReference>
<dbReference type="GO" id="GO:0016616">
    <property type="term" value="F:oxidoreductase activity, acting on the CH-OH group of donors, NAD or NADP as acceptor"/>
    <property type="evidence" value="ECO:0007669"/>
    <property type="project" value="TreeGrafter"/>
</dbReference>
<dbReference type="AlphaFoldDB" id="A0A1S8D206"/>
<comment type="similarity">
    <text evidence="1">Belongs to the short-chain dehydrogenases/reductases (SDR) family.</text>
</comment>
<sequence>MSQFFDLAGRTAIVTGGNGGIGLGMARGLAACGARVVVVGRNAEKNAAAVAALNTDGGEGAFALQADLAEPGSAARVVDEVVARAGGLAILVNNAGTNIRRLPQDVSDEDWYAVMDANLTSAMRMSRAAYPHLKASGHGRVISIGSMMSIFGLPLSPAYGASKGGIVQYTRSLAVAWGPDAITANAILPGWIETELTAGAKRDMPDLNDRVLARTPQKRWGLPGDFAGIAAFLASDAAAFVTGTAIPVDGGLSVHG</sequence>
<dbReference type="EMBL" id="LLWF02000115">
    <property type="protein sequence ID" value="ONH81475.1"/>
    <property type="molecule type" value="Genomic_DNA"/>
</dbReference>
<name>A0A1S8D206_9PROT</name>
<dbReference type="InterPro" id="IPR002347">
    <property type="entry name" value="SDR_fam"/>
</dbReference>
<comment type="caution">
    <text evidence="2">The sequence shown here is derived from an EMBL/GenBank/DDBJ whole genome shotgun (WGS) entry which is preliminary data.</text>
</comment>
<evidence type="ECO:0000313" key="2">
    <source>
        <dbReference type="EMBL" id="ONH81475.1"/>
    </source>
</evidence>